<sequence>ILKFKIFKSSAARQLTRAAQQFQRDDGLPVEREAASSFLGSKKGPKYAGAMTLQISFQHKHTIWQQFCIPSIPITSPKITGHGDKRVVPETLPRLYQHAKCSVDVYLSRPYQIFHNIWGPSHVGRLVICQCGLSGYVDPCWHGTIAQLKDVLG</sequence>
<protein>
    <submittedName>
        <fullName evidence="2">SWIM-type domain-containing protein</fullName>
    </submittedName>
</protein>
<accession>A0A915KPP6</accession>
<dbReference type="AlphaFoldDB" id="A0A915KPP6"/>
<proteinExistence type="predicted"/>
<evidence type="ECO:0000313" key="2">
    <source>
        <dbReference type="WBParaSite" id="nRc.2.0.1.t39703-RA"/>
    </source>
</evidence>
<dbReference type="Proteomes" id="UP000887565">
    <property type="component" value="Unplaced"/>
</dbReference>
<name>A0A915KPP6_ROMCU</name>
<dbReference type="WBParaSite" id="nRc.2.0.1.t39703-RA">
    <property type="protein sequence ID" value="nRc.2.0.1.t39703-RA"/>
    <property type="gene ID" value="nRc.2.0.1.g39703"/>
</dbReference>
<evidence type="ECO:0000313" key="1">
    <source>
        <dbReference type="Proteomes" id="UP000887565"/>
    </source>
</evidence>
<organism evidence="1 2">
    <name type="scientific">Romanomermis culicivorax</name>
    <name type="common">Nematode worm</name>
    <dbReference type="NCBI Taxonomy" id="13658"/>
    <lineage>
        <taxon>Eukaryota</taxon>
        <taxon>Metazoa</taxon>
        <taxon>Ecdysozoa</taxon>
        <taxon>Nematoda</taxon>
        <taxon>Enoplea</taxon>
        <taxon>Dorylaimia</taxon>
        <taxon>Mermithida</taxon>
        <taxon>Mermithoidea</taxon>
        <taxon>Mermithidae</taxon>
        <taxon>Romanomermis</taxon>
    </lineage>
</organism>
<keyword evidence="1" id="KW-1185">Reference proteome</keyword>
<reference evidence="2" key="1">
    <citation type="submission" date="2022-11" db="UniProtKB">
        <authorList>
            <consortium name="WormBaseParasite"/>
        </authorList>
    </citation>
    <scope>IDENTIFICATION</scope>
</reference>